<dbReference type="EMBL" id="REGW02000006">
    <property type="protein sequence ID" value="KAE8295317.1"/>
    <property type="molecule type" value="Genomic_DNA"/>
</dbReference>
<accession>A0A6G0IVF7</accession>
<dbReference type="AlphaFoldDB" id="A0A6G0IVF7"/>
<reference evidence="1 2" key="1">
    <citation type="submission" date="2019-07" db="EMBL/GenBank/DDBJ databases">
        <title>Chromosome genome assembly for large yellow croaker.</title>
        <authorList>
            <person name="Xiao S."/>
        </authorList>
    </citation>
    <scope>NUCLEOTIDE SEQUENCE [LARGE SCALE GENOMIC DNA]</scope>
    <source>
        <strain evidence="1">JMULYC20181020</strain>
        <tissue evidence="1">Muscle</tissue>
    </source>
</reference>
<protein>
    <submittedName>
        <fullName evidence="1">Uncharacterized protein</fullName>
    </submittedName>
</protein>
<dbReference type="PANTHER" id="PTHR47236:SF5">
    <property type="entry name" value="GENE, 32742-RELATED"/>
    <property type="match status" value="1"/>
</dbReference>
<sequence>MDSFRFPQDCKPIPISFYCPLGRFTPVSCPKGTYGQTAGAVSIDSCLKCPPHHYCPRPGLSAPLSCGPVAQQPLSGQDSCVCPSEGQSFQVCQSAEDYMGYDGELGLCICKEPSGRATCGGLCRRRSASELKLQCQSNGEMELLWSYGGQVSGISDRELKTVFTQWDPQGTLLCNSHLNSSHPVYIVQTTEAGFLGLLSGLPKELQQLLPVTTQLDIQSSAEGSSDVLWDINKVENISQVGKEMNSSSRRGNVADIEEELREISVAGVLNPTTCLHLGDIILFTVDTRHYPQYDQDNLYNTNSDFDWGAFRQLKEELTLSWTPPSFFSVVFSQAGVYAFKLSSNQHRHLYVRVMPAGGQCYEPGPFFPTIPGHMTRMGIICADTLEEFWDYEHQVDLEAFSSNTFYSLLLKQSLSVTTRLGQLSTEVKELYQGVLGKLQLLHPRSIIEEKMGEGYERIRREVEREVVRRKTLASQLRTLLDSQLQVLRREQQAQQRVHSMFTVQLRECIRLLSKVYNNNQPSCELHQQK</sequence>
<keyword evidence="2" id="KW-1185">Reference proteome</keyword>
<proteinExistence type="predicted"/>
<evidence type="ECO:0000313" key="1">
    <source>
        <dbReference type="EMBL" id="KAE8295317.1"/>
    </source>
</evidence>
<dbReference type="SMART" id="SM01411">
    <property type="entry name" value="Ephrin_rec_like"/>
    <property type="match status" value="1"/>
</dbReference>
<gene>
    <name evidence="1" type="ORF">D5F01_LYC06243</name>
</gene>
<evidence type="ECO:0000313" key="2">
    <source>
        <dbReference type="Proteomes" id="UP000424527"/>
    </source>
</evidence>
<organism evidence="1 2">
    <name type="scientific">Larimichthys crocea</name>
    <name type="common">Large yellow croaker</name>
    <name type="synonym">Pseudosciaena crocea</name>
    <dbReference type="NCBI Taxonomy" id="215358"/>
    <lineage>
        <taxon>Eukaryota</taxon>
        <taxon>Metazoa</taxon>
        <taxon>Chordata</taxon>
        <taxon>Craniata</taxon>
        <taxon>Vertebrata</taxon>
        <taxon>Euteleostomi</taxon>
        <taxon>Actinopterygii</taxon>
        <taxon>Neopterygii</taxon>
        <taxon>Teleostei</taxon>
        <taxon>Neoteleostei</taxon>
        <taxon>Acanthomorphata</taxon>
        <taxon>Eupercaria</taxon>
        <taxon>Sciaenidae</taxon>
        <taxon>Larimichthys</taxon>
    </lineage>
</organism>
<comment type="caution">
    <text evidence="1">The sequence shown here is derived from an EMBL/GenBank/DDBJ whole genome shotgun (WGS) entry which is preliminary data.</text>
</comment>
<name>A0A6G0IVF7_LARCR</name>
<dbReference type="Proteomes" id="UP000424527">
    <property type="component" value="Unassembled WGS sequence"/>
</dbReference>
<dbReference type="PANTHER" id="PTHR47236">
    <property type="entry name" value="GENE, 32742-RELATED-RELATED"/>
    <property type="match status" value="1"/>
</dbReference>